<keyword evidence="2" id="KW-1185">Reference proteome</keyword>
<dbReference type="Proteomes" id="UP001465755">
    <property type="component" value="Unassembled WGS sequence"/>
</dbReference>
<dbReference type="AlphaFoldDB" id="A0AAW1NR89"/>
<proteinExistence type="predicted"/>
<reference evidence="1 2" key="1">
    <citation type="journal article" date="2024" name="Nat. Commun.">
        <title>Phylogenomics reveals the evolutionary origins of lichenization in chlorophyte algae.</title>
        <authorList>
            <person name="Puginier C."/>
            <person name="Libourel C."/>
            <person name="Otte J."/>
            <person name="Skaloud P."/>
            <person name="Haon M."/>
            <person name="Grisel S."/>
            <person name="Petersen M."/>
            <person name="Berrin J.G."/>
            <person name="Delaux P.M."/>
            <person name="Dal Grande F."/>
            <person name="Keller J."/>
        </authorList>
    </citation>
    <scope>NUCLEOTIDE SEQUENCE [LARGE SCALE GENOMIC DNA]</scope>
    <source>
        <strain evidence="1 2">SAG 2036</strain>
    </source>
</reference>
<gene>
    <name evidence="1" type="ORF">WJX73_005553</name>
</gene>
<dbReference type="EMBL" id="JALJOQ010000176">
    <property type="protein sequence ID" value="KAK9791568.1"/>
    <property type="molecule type" value="Genomic_DNA"/>
</dbReference>
<name>A0AAW1NR89_9CHLO</name>
<protein>
    <submittedName>
        <fullName evidence="1">Uncharacterized protein</fullName>
    </submittedName>
</protein>
<accession>A0AAW1NR89</accession>
<evidence type="ECO:0000313" key="1">
    <source>
        <dbReference type="EMBL" id="KAK9791568.1"/>
    </source>
</evidence>
<comment type="caution">
    <text evidence="1">The sequence shown here is derived from an EMBL/GenBank/DDBJ whole genome shotgun (WGS) entry which is preliminary data.</text>
</comment>
<organism evidence="1 2">
    <name type="scientific">Symbiochloris irregularis</name>
    <dbReference type="NCBI Taxonomy" id="706552"/>
    <lineage>
        <taxon>Eukaryota</taxon>
        <taxon>Viridiplantae</taxon>
        <taxon>Chlorophyta</taxon>
        <taxon>core chlorophytes</taxon>
        <taxon>Trebouxiophyceae</taxon>
        <taxon>Trebouxiales</taxon>
        <taxon>Trebouxiaceae</taxon>
        <taxon>Symbiochloris</taxon>
    </lineage>
</organism>
<sequence>MSKPLTRRKDSFRQQRRSKWLERQARLMKLRSEAQESELLAHKRKRSLHNHLRKVKGLQHDLEELHRKRDAHTSLSCWQPLAVRHHHLQLLTGSRTEATWAIRDAEQRLKDAQMVVAGLRKALQGSDRHVYTLRQRLHVMEGR</sequence>
<evidence type="ECO:0000313" key="2">
    <source>
        <dbReference type="Proteomes" id="UP001465755"/>
    </source>
</evidence>